<proteinExistence type="predicted"/>
<evidence type="ECO:0000256" key="1">
    <source>
        <dbReference type="SAM" id="Phobius"/>
    </source>
</evidence>
<evidence type="ECO:0000313" key="2">
    <source>
        <dbReference type="Proteomes" id="UP000887563"/>
    </source>
</evidence>
<keyword evidence="1" id="KW-0812">Transmembrane</keyword>
<accession>A0A914NTR7</accession>
<keyword evidence="1" id="KW-0472">Membrane</keyword>
<dbReference type="WBParaSite" id="Minc3s07645g41353">
    <property type="protein sequence ID" value="Minc3s07645g41353"/>
    <property type="gene ID" value="Minc3s07645g41353"/>
</dbReference>
<organism evidence="2 3">
    <name type="scientific">Meloidogyne incognita</name>
    <name type="common">Southern root-knot nematode worm</name>
    <name type="synonym">Oxyuris incognita</name>
    <dbReference type="NCBI Taxonomy" id="6306"/>
    <lineage>
        <taxon>Eukaryota</taxon>
        <taxon>Metazoa</taxon>
        <taxon>Ecdysozoa</taxon>
        <taxon>Nematoda</taxon>
        <taxon>Chromadorea</taxon>
        <taxon>Rhabditida</taxon>
        <taxon>Tylenchina</taxon>
        <taxon>Tylenchomorpha</taxon>
        <taxon>Tylenchoidea</taxon>
        <taxon>Meloidogynidae</taxon>
        <taxon>Meloidogyninae</taxon>
        <taxon>Meloidogyne</taxon>
        <taxon>Meloidogyne incognita group</taxon>
    </lineage>
</organism>
<feature type="transmembrane region" description="Helical" evidence="1">
    <location>
        <begin position="7"/>
        <end position="26"/>
    </location>
</feature>
<keyword evidence="2" id="KW-1185">Reference proteome</keyword>
<keyword evidence="1" id="KW-1133">Transmembrane helix</keyword>
<dbReference type="AlphaFoldDB" id="A0A914NTR7"/>
<evidence type="ECO:0000313" key="3">
    <source>
        <dbReference type="WBParaSite" id="Minc3s07645g41353"/>
    </source>
</evidence>
<protein>
    <submittedName>
        <fullName evidence="3">Uncharacterized protein</fullName>
    </submittedName>
</protein>
<reference evidence="3" key="1">
    <citation type="submission" date="2022-11" db="UniProtKB">
        <authorList>
            <consortium name="WormBaseParasite"/>
        </authorList>
    </citation>
    <scope>IDENTIFICATION</scope>
</reference>
<sequence>MVLAINLTILLNVVNIILFIIIFVGANEEPVNVGKGYSNGRFKVYHIKPKSIEQLEGLNQLEQLGVVCVY</sequence>
<dbReference type="Proteomes" id="UP000887563">
    <property type="component" value="Unplaced"/>
</dbReference>
<name>A0A914NTR7_MELIC</name>